<accession>A0A1G4HC66</accession>
<dbReference type="VEuPathDB" id="PlasmoDB:PVPAM_080041300"/>
<dbReference type="PANTHER" id="PTHR11946">
    <property type="entry name" value="VALYL-TRNA SYNTHETASES"/>
    <property type="match status" value="1"/>
</dbReference>
<dbReference type="GO" id="GO:0006438">
    <property type="term" value="P:valyl-tRNA aminoacylation"/>
    <property type="evidence" value="ECO:0007669"/>
    <property type="project" value="InterPro"/>
</dbReference>
<evidence type="ECO:0000256" key="4">
    <source>
        <dbReference type="ARBA" id="ARBA00022741"/>
    </source>
</evidence>
<dbReference type="VEuPathDB" id="PlasmoDB:PVP01_0829000"/>
<keyword evidence="5 9" id="KW-0067">ATP-binding</keyword>
<dbReference type="PANTHER" id="PTHR11946:SF109">
    <property type="entry name" value="VALINE--TRNA LIGASE"/>
    <property type="match status" value="1"/>
</dbReference>
<sequence length="1298" mass="146265">MRSLLPHLCMAHLCLSPSPVEGRSRGGLPTGANLSPPGGEIRPPAPVVVPNRVLRIRYVANQLNCCRRPSECPPAVTCDYYTSGRKSGRGRPPHRGALHFVEGTLSTAAGRRRKKKASRICPTTEEKPLSLRLSPYGVLDPPTIRQNESRYSTVTLSGGAERRGDPLEELYQRGEARRSASPKYAFFKNAGSLLGLEKIYRIATRRWSTTLSWGSLLQEELLLKHISQVDDLKGLYSEEITTSLYALKQREEKRYLDRFSPSQYANAFIFLFPPPNLSGELHAGHYFNFVQLHVLLLFSRHIWSRYSLALYGADHGGLSAHAAFSRAADPKWTREKHISEMKRWQEKLKEKILTCMQKMNIAVDRSRFYSTMSGNMKQLVTDTFYALYRNDLIVKRLYPVYYCPPLGTIISKLDVEFRETLQPRWRVTLRLVDGGEESHVDTESDSPHGDNTPPGVNSKRTVGEQSNCRYPPQLQQTNEVKFFPQSSHHFFYLKNTHEVPPEVTPSESIHVEVTNLEDLKRVVAILYFSPKKEKRYRGKYALLPLLNKGVPLICSNERNVLPLLGGRKTQEEGALHELGHGQSAGDVFIPVFSKEESYNHYANGGSGTNEAESSHWVNREKRTVRKEQPNCQTERRELPPLVEHLLESGLAKVVTPRETQLKCAFYKNNECMLTLAEQWCLRYEKLSKIFFDGPHGGGNRSYRIIPSKYGGYFTGAFPPPSEWTLSRQVPHGHPVPLFRYEPPGGGLSKKSHLGGVEGIHLGEAGDAHLEEAADAHLGTPSCYIYGNDVEEAYQNLCKSGLLHRSQVKREFLKREEDVLDSWFSSCLYILHCIKEMGVDLPHFLRVRRSLVDFLLTGRDILQPWVVRSFVLLSYVMERVGEGGGKGEGSPRSGQNSSQDSGQNNRRTNRPSSAPPPLAGTVKFHGLLKDQAGRKISKSETNATHYEGLVREANVDQVRLSFCFIQRDTEDVHLSENVTRKSSKLLAKLWSIAKYIREKCPPRAYERMDRWSSSPAANPNVVVLTHLEKSPRARISNVGTFRRYLQMVNAVLCEMKDYNVGRAINLIFSFVVNVFSKFYLTLHSGGDVGGGGDLLDGNFDGGGDRLIGHFDEGGDLLVEHFLPAYILRGVLKIVFPFAPHIAEVLFIRLFRRVQKDNGGTFQPLHGSTTPLSSNYQLMKNETPPQLEEQSPLDRSFDAFMQIYTLLAKYKKGKSSPPPGRTFHVYLKQNYEGEVPLEYFKNEEAFLAKSLGVNVRFSLGCDHRLAGSSPGQPLPTWEVLHDGSSFTIAVGGRRPNRPVS</sequence>
<feature type="region of interest" description="Disordered" evidence="10">
    <location>
        <begin position="20"/>
        <end position="43"/>
    </location>
</feature>
<dbReference type="InterPro" id="IPR009080">
    <property type="entry name" value="tRNAsynth_Ia_anticodon-bd"/>
</dbReference>
<evidence type="ECO:0000256" key="6">
    <source>
        <dbReference type="ARBA" id="ARBA00022917"/>
    </source>
</evidence>
<evidence type="ECO:0000313" key="14">
    <source>
        <dbReference type="Proteomes" id="UP000305196"/>
    </source>
</evidence>
<dbReference type="PROSITE" id="PS00178">
    <property type="entry name" value="AA_TRNA_LIGASE_I"/>
    <property type="match status" value="1"/>
</dbReference>
<evidence type="ECO:0000256" key="1">
    <source>
        <dbReference type="ARBA" id="ARBA00005594"/>
    </source>
</evidence>
<name>A0A1G4HC66_PLAVI</name>
<evidence type="ECO:0000256" key="7">
    <source>
        <dbReference type="ARBA" id="ARBA00023146"/>
    </source>
</evidence>
<dbReference type="GO" id="GO:0005829">
    <property type="term" value="C:cytosol"/>
    <property type="evidence" value="ECO:0007669"/>
    <property type="project" value="TreeGrafter"/>
</dbReference>
<evidence type="ECO:0000256" key="2">
    <source>
        <dbReference type="ARBA" id="ARBA00013169"/>
    </source>
</evidence>
<proteinExistence type="inferred from homology"/>
<dbReference type="VEuPathDB" id="PlasmoDB:PVW1_080034600"/>
<keyword evidence="3 9" id="KW-0436">Ligase</keyword>
<feature type="compositionally biased region" description="Basic and acidic residues" evidence="10">
    <location>
        <begin position="436"/>
        <end position="448"/>
    </location>
</feature>
<keyword evidence="6 9" id="KW-0648">Protein biosynthesis</keyword>
<keyword evidence="4 9" id="KW-0547">Nucleotide-binding</keyword>
<organism evidence="13 14">
    <name type="scientific">Plasmodium vivax</name>
    <name type="common">malaria parasite P. vivax</name>
    <dbReference type="NCBI Taxonomy" id="5855"/>
    <lineage>
        <taxon>Eukaryota</taxon>
        <taxon>Sar</taxon>
        <taxon>Alveolata</taxon>
        <taxon>Apicomplexa</taxon>
        <taxon>Aconoidasida</taxon>
        <taxon>Haemosporida</taxon>
        <taxon>Plasmodiidae</taxon>
        <taxon>Plasmodium</taxon>
        <taxon>Plasmodium (Plasmodium)</taxon>
    </lineage>
</organism>
<dbReference type="PRINTS" id="PR00986">
    <property type="entry name" value="TRNASYNTHVAL"/>
</dbReference>
<feature type="region of interest" description="Disordered" evidence="10">
    <location>
        <begin position="436"/>
        <end position="470"/>
    </location>
</feature>
<dbReference type="EMBL" id="LT615263">
    <property type="protein sequence ID" value="SCO72399.1"/>
    <property type="molecule type" value="Genomic_DNA"/>
</dbReference>
<dbReference type="Gene3D" id="1.10.730.10">
    <property type="entry name" value="Isoleucyl-tRNA Synthetase, Domain 1"/>
    <property type="match status" value="1"/>
</dbReference>
<dbReference type="InterPro" id="IPR014729">
    <property type="entry name" value="Rossmann-like_a/b/a_fold"/>
</dbReference>
<dbReference type="SUPFAM" id="SSF47323">
    <property type="entry name" value="Anticodon-binding domain of a subclass of class I aminoacyl-tRNA synthetases"/>
    <property type="match status" value="1"/>
</dbReference>
<evidence type="ECO:0000256" key="5">
    <source>
        <dbReference type="ARBA" id="ARBA00022840"/>
    </source>
</evidence>
<dbReference type="Pfam" id="PF00133">
    <property type="entry name" value="tRNA-synt_1"/>
    <property type="match status" value="1"/>
</dbReference>
<comment type="similarity">
    <text evidence="1 9">Belongs to the class-I aminoacyl-tRNA synthetase family.</text>
</comment>
<gene>
    <name evidence="13" type="ORF">PVC01_080030300</name>
    <name evidence="12" type="ORF">PVW1_080034600</name>
</gene>
<evidence type="ECO:0000256" key="9">
    <source>
        <dbReference type="RuleBase" id="RU363035"/>
    </source>
</evidence>
<feature type="compositionally biased region" description="Low complexity" evidence="10">
    <location>
        <begin position="891"/>
        <end position="905"/>
    </location>
</feature>
<evidence type="ECO:0000313" key="13">
    <source>
        <dbReference type="EMBL" id="SCO72399.1"/>
    </source>
</evidence>
<dbReference type="EC" id="6.1.1.9" evidence="2"/>
<keyword evidence="7 9" id="KW-0030">Aminoacyl-tRNA synthetase</keyword>
<dbReference type="InterPro" id="IPR001412">
    <property type="entry name" value="aa-tRNA-synth_I_CS"/>
</dbReference>
<dbReference type="Proteomes" id="UP000779233">
    <property type="component" value="Unassembled WGS sequence"/>
</dbReference>
<feature type="compositionally biased region" description="Polar residues" evidence="10">
    <location>
        <begin position="454"/>
        <end position="470"/>
    </location>
</feature>
<protein>
    <recommendedName>
        <fullName evidence="2">valine--tRNA ligase</fullName>
        <ecNumber evidence="2">6.1.1.9</ecNumber>
    </recommendedName>
    <alternativeName>
        <fullName evidence="8">Valyl-tRNA synthetase</fullName>
    </alternativeName>
</protein>
<evidence type="ECO:0000256" key="10">
    <source>
        <dbReference type="SAM" id="MobiDB-lite"/>
    </source>
</evidence>
<reference evidence="13 14" key="1">
    <citation type="submission" date="2016-07" db="EMBL/GenBank/DDBJ databases">
        <authorList>
            <consortium name="Pathogen Informatics"/>
        </authorList>
    </citation>
    <scope>NUCLEOTIDE SEQUENCE [LARGE SCALE GENOMIC DNA]</scope>
    <source>
        <strain evidence="12">PvW1</strain>
    </source>
</reference>
<dbReference type="Proteomes" id="UP000305196">
    <property type="component" value="Chromosome 8"/>
</dbReference>
<evidence type="ECO:0000313" key="12">
    <source>
        <dbReference type="EMBL" id="CAG9479242.1"/>
    </source>
</evidence>
<dbReference type="SUPFAM" id="SSF52374">
    <property type="entry name" value="Nucleotidylyl transferase"/>
    <property type="match status" value="1"/>
</dbReference>
<dbReference type="InterPro" id="IPR002300">
    <property type="entry name" value="aa-tRNA-synth_Ia"/>
</dbReference>
<dbReference type="InterPro" id="IPR002303">
    <property type="entry name" value="Valyl-tRNA_ligase"/>
</dbReference>
<feature type="region of interest" description="Disordered" evidence="10">
    <location>
        <begin position="881"/>
        <end position="917"/>
    </location>
</feature>
<evidence type="ECO:0000256" key="3">
    <source>
        <dbReference type="ARBA" id="ARBA00022598"/>
    </source>
</evidence>
<dbReference type="Gene3D" id="3.40.50.620">
    <property type="entry name" value="HUPs"/>
    <property type="match status" value="2"/>
</dbReference>
<feature type="domain" description="Aminoacyl-tRNA synthetase class Ia" evidence="11">
    <location>
        <begin position="253"/>
        <end position="972"/>
    </location>
</feature>
<evidence type="ECO:0000259" key="11">
    <source>
        <dbReference type="Pfam" id="PF00133"/>
    </source>
</evidence>
<dbReference type="GO" id="GO:0005524">
    <property type="term" value="F:ATP binding"/>
    <property type="evidence" value="ECO:0007669"/>
    <property type="project" value="UniProtKB-KW"/>
</dbReference>
<dbReference type="GO" id="GO:0004832">
    <property type="term" value="F:valine-tRNA ligase activity"/>
    <property type="evidence" value="ECO:0007669"/>
    <property type="project" value="UniProtKB-EC"/>
</dbReference>
<evidence type="ECO:0000256" key="8">
    <source>
        <dbReference type="ARBA" id="ARBA00029936"/>
    </source>
</evidence>
<dbReference type="VEuPathDB" id="PlasmoDB:PVX_119665"/>
<dbReference type="EMBL" id="CAJZCX010000009">
    <property type="protein sequence ID" value="CAG9479242.1"/>
    <property type="molecule type" value="Genomic_DNA"/>
</dbReference>